<protein>
    <recommendedName>
        <fullName evidence="2">HNH nuclease domain-containing protein</fullName>
    </recommendedName>
</protein>
<dbReference type="STRING" id="39966.A0A369JKX6"/>
<feature type="domain" description="HNH nuclease" evidence="2">
    <location>
        <begin position="194"/>
        <end position="261"/>
    </location>
</feature>
<dbReference type="InterPro" id="IPR003615">
    <property type="entry name" value="HNH_nuc"/>
</dbReference>
<dbReference type="Pfam" id="PF13391">
    <property type="entry name" value="HNH_2"/>
    <property type="match status" value="1"/>
</dbReference>
<evidence type="ECO:0000313" key="3">
    <source>
        <dbReference type="EMBL" id="RDB20054.1"/>
    </source>
</evidence>
<evidence type="ECO:0000256" key="1">
    <source>
        <dbReference type="SAM" id="MobiDB-lite"/>
    </source>
</evidence>
<dbReference type="EMBL" id="LUEZ02000071">
    <property type="protein sequence ID" value="RDB20054.1"/>
    <property type="molecule type" value="Genomic_DNA"/>
</dbReference>
<comment type="caution">
    <text evidence="3">The sequence shown here is derived from an EMBL/GenBank/DDBJ whole genome shotgun (WGS) entry which is preliminary data.</text>
</comment>
<gene>
    <name evidence="3" type="ORF">Hypma_013054</name>
</gene>
<organism evidence="3 4">
    <name type="scientific">Hypsizygus marmoreus</name>
    <name type="common">White beech mushroom</name>
    <name type="synonym">Agaricus marmoreus</name>
    <dbReference type="NCBI Taxonomy" id="39966"/>
    <lineage>
        <taxon>Eukaryota</taxon>
        <taxon>Fungi</taxon>
        <taxon>Dikarya</taxon>
        <taxon>Basidiomycota</taxon>
        <taxon>Agaricomycotina</taxon>
        <taxon>Agaricomycetes</taxon>
        <taxon>Agaricomycetidae</taxon>
        <taxon>Agaricales</taxon>
        <taxon>Tricholomatineae</taxon>
        <taxon>Lyophyllaceae</taxon>
        <taxon>Hypsizygus</taxon>
    </lineage>
</organism>
<evidence type="ECO:0000259" key="2">
    <source>
        <dbReference type="Pfam" id="PF13391"/>
    </source>
</evidence>
<accession>A0A369JKX6</accession>
<dbReference type="Proteomes" id="UP000076154">
    <property type="component" value="Unassembled WGS sequence"/>
</dbReference>
<evidence type="ECO:0000313" key="4">
    <source>
        <dbReference type="Proteomes" id="UP000076154"/>
    </source>
</evidence>
<reference evidence="3" key="1">
    <citation type="submission" date="2018-04" db="EMBL/GenBank/DDBJ databases">
        <title>Whole genome sequencing of Hypsizygus marmoreus.</title>
        <authorList>
            <person name="Choi I.-G."/>
            <person name="Min B."/>
            <person name="Kim J.-G."/>
            <person name="Kim S."/>
            <person name="Oh Y.-L."/>
            <person name="Kong W.-S."/>
            <person name="Park H."/>
            <person name="Jeong J."/>
            <person name="Song E.-S."/>
        </authorList>
    </citation>
    <scope>NUCLEOTIDE SEQUENCE [LARGE SCALE GENOMIC DNA]</scope>
    <source>
        <strain evidence="3">51987-8</strain>
    </source>
</reference>
<dbReference type="AlphaFoldDB" id="A0A369JKX6"/>
<name>A0A369JKX6_HYPMA</name>
<sequence>MPNSVPTLPPAEEFQPRPLESNPFTEGHSKAAYERCLELEQRASAVHVPVGYPPTLVCSRVLGRALIEILNEDANGVAKFSAQINSATTDTALIELAKFFIDHLVRVFKAASTPTHAPSDHPSRPSFDQKTEFCAWIEEQSSLSHATAKQAALIRDGGHCIVLRHAYDYSWVASLRSEEQEMVVNMPGFVPIFTKCAHIIPESLYAEIENRACTGTVWALLGMFENINIDNLNRRGTHDLTNVFTLDSDLHILMDSMQLWFQAVPGRDDTYMVVFSNPLTKHAVRDNNRVITLTSSDPARLPLPSPCYLAVHAAICRIARMSGAAEYAENVLKDWEFTAVLAEDGSSAFLLTNILTTMSVR</sequence>
<proteinExistence type="predicted"/>
<dbReference type="InParanoid" id="A0A369JKX6"/>
<feature type="region of interest" description="Disordered" evidence="1">
    <location>
        <begin position="1"/>
        <end position="26"/>
    </location>
</feature>
<dbReference type="OrthoDB" id="2104739at2759"/>
<keyword evidence="4" id="KW-1185">Reference proteome</keyword>